<evidence type="ECO:0000256" key="1">
    <source>
        <dbReference type="SAM" id="Phobius"/>
    </source>
</evidence>
<keyword evidence="1" id="KW-0812">Transmembrane</keyword>
<gene>
    <name evidence="2" type="ORF">ACPOL_0312</name>
</gene>
<dbReference type="KEGG" id="abas:ACPOL_0312"/>
<keyword evidence="3" id="KW-1185">Reference proteome</keyword>
<evidence type="ECO:0000313" key="3">
    <source>
        <dbReference type="Proteomes" id="UP000253606"/>
    </source>
</evidence>
<sequence length="415" mass="46517">MVPLFLKRTNCEGEIDLSNATIENNLELQGAKLAAEGVALSLDGAMIKGDLSCDKDFVCLGEITLIRAHIEGSAEFSGAKLMGNEDALTLDKATIGGNLLLNGKLKCAGRIRMPNCHIEGDLNFIGADVRAVLCYNMDLSGDLMWLGIQKKPETNLDLRRARVKTLRDDEGSWPADGEMHLDNFVYDDLILHNNPTQEDVDVGRVSQSLPLDADRRIAWLKLQSVKNRLSPQPWVQLSKFFESTNNKTAAKHALYEFRSLQASEKWWLKRRAMTAFAWLEEAPTRIVRFIIPTLLIGWLIFTGASPDLSGAMITTARDKDGQPLAGTALARYPRFQPLIYTLENAVPLVKLGIDDKWTPDPSHVGKSWFPKYTWLNWLGWFNSYSFLTASRWLVILLGWFYAAVLSAALTSRFKP</sequence>
<dbReference type="Proteomes" id="UP000253606">
    <property type="component" value="Chromosome"/>
</dbReference>
<protein>
    <submittedName>
        <fullName evidence="2">Membrane-associated oxidoreductase</fullName>
    </submittedName>
</protein>
<accession>A0A2Z5FTD7</accession>
<dbReference type="EMBL" id="CP030840">
    <property type="protein sequence ID" value="AXC09695.1"/>
    <property type="molecule type" value="Genomic_DNA"/>
</dbReference>
<feature type="transmembrane region" description="Helical" evidence="1">
    <location>
        <begin position="389"/>
        <end position="409"/>
    </location>
</feature>
<keyword evidence="1" id="KW-0472">Membrane</keyword>
<dbReference type="RefSeq" id="WP_114205478.1">
    <property type="nucleotide sequence ID" value="NZ_CP030840.1"/>
</dbReference>
<reference evidence="2 3" key="1">
    <citation type="journal article" date="2018" name="Front. Microbiol.">
        <title>Hydrolytic Capabilities as a Key to Environmental Success: Chitinolytic and Cellulolytic Acidobacteria From Acidic Sub-arctic Soils and Boreal Peatlands.</title>
        <authorList>
            <person name="Belova S.E."/>
            <person name="Ravin N.V."/>
            <person name="Pankratov T.A."/>
            <person name="Rakitin A.L."/>
            <person name="Ivanova A.A."/>
            <person name="Beletsky A.V."/>
            <person name="Mardanov A.V."/>
            <person name="Sinninghe Damste J.S."/>
            <person name="Dedysh S.N."/>
        </authorList>
    </citation>
    <scope>NUCLEOTIDE SEQUENCE [LARGE SCALE GENOMIC DNA]</scope>
    <source>
        <strain evidence="2 3">SBC82</strain>
    </source>
</reference>
<keyword evidence="1" id="KW-1133">Transmembrane helix</keyword>
<dbReference type="OrthoDB" id="581225at2"/>
<evidence type="ECO:0000313" key="2">
    <source>
        <dbReference type="EMBL" id="AXC09695.1"/>
    </source>
</evidence>
<organism evidence="2 3">
    <name type="scientific">Acidisarcina polymorpha</name>
    <dbReference type="NCBI Taxonomy" id="2211140"/>
    <lineage>
        <taxon>Bacteria</taxon>
        <taxon>Pseudomonadati</taxon>
        <taxon>Acidobacteriota</taxon>
        <taxon>Terriglobia</taxon>
        <taxon>Terriglobales</taxon>
        <taxon>Acidobacteriaceae</taxon>
        <taxon>Acidisarcina</taxon>
    </lineage>
</organism>
<name>A0A2Z5FTD7_9BACT</name>
<dbReference type="AlphaFoldDB" id="A0A2Z5FTD7"/>
<proteinExistence type="predicted"/>